<feature type="transmembrane region" description="Helical" evidence="1">
    <location>
        <begin position="68"/>
        <end position="85"/>
    </location>
</feature>
<proteinExistence type="predicted"/>
<keyword evidence="1" id="KW-0812">Transmembrane</keyword>
<reference evidence="2 3" key="1">
    <citation type="submission" date="2012-08" db="EMBL/GenBank/DDBJ databases">
        <title>Whole genome shotgun sequence of Kineosphaera limosa NBRC 100340.</title>
        <authorList>
            <person name="Yoshida I."/>
            <person name="Isaki S."/>
            <person name="Hosoyama A."/>
            <person name="Tsuchikane K."/>
            <person name="Katsumata H."/>
            <person name="Ando Y."/>
            <person name="Ohji S."/>
            <person name="Hamada M."/>
            <person name="Tamura T."/>
            <person name="Yamazoe A."/>
            <person name="Yamazaki S."/>
            <person name="Fujita N."/>
        </authorList>
    </citation>
    <scope>NUCLEOTIDE SEQUENCE [LARGE SCALE GENOMIC DNA]</scope>
    <source>
        <strain evidence="2 3">NBRC 100340</strain>
    </source>
</reference>
<keyword evidence="1" id="KW-1133">Transmembrane helix</keyword>
<evidence type="ECO:0000313" key="3">
    <source>
        <dbReference type="Proteomes" id="UP000008366"/>
    </source>
</evidence>
<dbReference type="eggNOG" id="ENOG503299T">
    <property type="taxonomic scope" value="Bacteria"/>
</dbReference>
<evidence type="ECO:0000256" key="1">
    <source>
        <dbReference type="SAM" id="Phobius"/>
    </source>
</evidence>
<name>K6X8S0_9MICO</name>
<dbReference type="AlphaFoldDB" id="K6X8S0"/>
<feature type="transmembrane region" description="Helical" evidence="1">
    <location>
        <begin position="32"/>
        <end position="56"/>
    </location>
</feature>
<sequence>MLEVIIAGMWVVTGCGIVLLALAAIGRAPRRVALGVAGIAYAATLVGLGANIVLLVQGWRLPDLATHLGYLISLPFIIPAGYALTYKKIDRWGLVILGVATLIGAIMIVRQVQTLGIPFGYLNV</sequence>
<comment type="caution">
    <text evidence="2">The sequence shown here is derived from an EMBL/GenBank/DDBJ whole genome shotgun (WGS) entry which is preliminary data.</text>
</comment>
<dbReference type="RefSeq" id="WP_006591746.1">
    <property type="nucleotide sequence ID" value="NZ_BAHD01000017.1"/>
</dbReference>
<dbReference type="OrthoDB" id="5146381at2"/>
<accession>K6X8S0</accession>
<gene>
    <name evidence="2" type="ORF">KILIM_017_00590</name>
</gene>
<dbReference type="Proteomes" id="UP000008366">
    <property type="component" value="Unassembled WGS sequence"/>
</dbReference>
<dbReference type="EMBL" id="BAHD01000017">
    <property type="protein sequence ID" value="GAB95214.1"/>
    <property type="molecule type" value="Genomic_DNA"/>
</dbReference>
<feature type="transmembrane region" description="Helical" evidence="1">
    <location>
        <begin position="92"/>
        <end position="112"/>
    </location>
</feature>
<feature type="transmembrane region" description="Helical" evidence="1">
    <location>
        <begin position="6"/>
        <end position="25"/>
    </location>
</feature>
<evidence type="ECO:0000313" key="2">
    <source>
        <dbReference type="EMBL" id="GAB95214.1"/>
    </source>
</evidence>
<organism evidence="2 3">
    <name type="scientific">Kineosphaera limosa NBRC 100340</name>
    <dbReference type="NCBI Taxonomy" id="1184609"/>
    <lineage>
        <taxon>Bacteria</taxon>
        <taxon>Bacillati</taxon>
        <taxon>Actinomycetota</taxon>
        <taxon>Actinomycetes</taxon>
        <taxon>Micrococcales</taxon>
        <taxon>Dermatophilaceae</taxon>
        <taxon>Kineosphaera</taxon>
    </lineage>
</organism>
<keyword evidence="1" id="KW-0472">Membrane</keyword>
<dbReference type="STRING" id="1184609.KILIM_017_00590"/>
<keyword evidence="3" id="KW-1185">Reference proteome</keyword>
<protein>
    <submittedName>
        <fullName evidence="2">Uncharacterized protein</fullName>
    </submittedName>
</protein>